<dbReference type="RefSeq" id="WP_129232074.1">
    <property type="nucleotide sequence ID" value="NZ_SDPO01000003.1"/>
</dbReference>
<dbReference type="EMBL" id="SDPO01000003">
    <property type="protein sequence ID" value="RXZ47726.1"/>
    <property type="molecule type" value="Genomic_DNA"/>
</dbReference>
<evidence type="ECO:0000313" key="1">
    <source>
        <dbReference type="EMBL" id="RXZ47726.1"/>
    </source>
</evidence>
<name>A0A4Q2JLY8_9MICO</name>
<keyword evidence="2" id="KW-1185">Reference proteome</keyword>
<sequence>MDHTEEARAVDEVIDRLVGRFPDVSRDRIASVVETAHLELEGNPVRDFVPVLVERTAKQRLKQEATLAPVPTAAAPTELGGPDVEAEVVELDPMEIERRARERESGFLFGDLGGGPA</sequence>
<dbReference type="Gene3D" id="1.10.8.1060">
    <property type="entry name" value="Corynebacterium glutamicum thioredoxin-dependent arsenate reductase, N-terminal domain"/>
    <property type="match status" value="1"/>
</dbReference>
<evidence type="ECO:0000313" key="2">
    <source>
        <dbReference type="Proteomes" id="UP000292935"/>
    </source>
</evidence>
<dbReference type="OrthoDB" id="4277148at2"/>
<protein>
    <submittedName>
        <fullName evidence="1">Uncharacterized protein</fullName>
    </submittedName>
</protein>
<accession>A0A4Q2JLY8</accession>
<proteinExistence type="predicted"/>
<gene>
    <name evidence="1" type="ORF">ESP57_14425</name>
</gene>
<organism evidence="1 2">
    <name type="scientific">Agromyces fucosus</name>
    <dbReference type="NCBI Taxonomy" id="41985"/>
    <lineage>
        <taxon>Bacteria</taxon>
        <taxon>Bacillati</taxon>
        <taxon>Actinomycetota</taxon>
        <taxon>Actinomycetes</taxon>
        <taxon>Micrococcales</taxon>
        <taxon>Microbacteriaceae</taxon>
        <taxon>Agromyces</taxon>
    </lineage>
</organism>
<dbReference type="AlphaFoldDB" id="A0A4Q2JLY8"/>
<comment type="caution">
    <text evidence="1">The sequence shown here is derived from an EMBL/GenBank/DDBJ whole genome shotgun (WGS) entry which is preliminary data.</text>
</comment>
<reference evidence="1 2" key="1">
    <citation type="submission" date="2019-01" db="EMBL/GenBank/DDBJ databases">
        <authorList>
            <person name="Li J."/>
        </authorList>
    </citation>
    <scope>NUCLEOTIDE SEQUENCE [LARGE SCALE GENOMIC DNA]</scope>
    <source>
        <strain evidence="1 2">CCUG 35506</strain>
    </source>
</reference>
<dbReference type="Proteomes" id="UP000292935">
    <property type="component" value="Unassembled WGS sequence"/>
</dbReference>
<dbReference type="NCBIfam" id="NF046112">
    <property type="entry name" value="MSMEG_6209_Nter"/>
    <property type="match status" value="1"/>
</dbReference>